<evidence type="ECO:0000313" key="1">
    <source>
        <dbReference type="EMBL" id="QHT28908.1"/>
    </source>
</evidence>
<dbReference type="Gene3D" id="1.25.40.10">
    <property type="entry name" value="Tetratricopeptide repeat domain"/>
    <property type="match status" value="1"/>
</dbReference>
<dbReference type="AlphaFoldDB" id="A0A6C0EIS4"/>
<evidence type="ECO:0008006" key="2">
    <source>
        <dbReference type="Google" id="ProtNLM"/>
    </source>
</evidence>
<sequence length="194" mass="23435">MTIKHVDTILEFWFEKNLDYDKWFHSNKKYDTHIKKTFIKILALAEKGYLLDWLNSYKSYLAMIILMDQLTRHIYRGTGGAYRNDKKILLFTEMGLDIYLDQASAQEKMFILMPYQHSEDIEDQQFGLGVLEKLIQSETDLCEKNILKKALFHQRKHYELIKKFGRFPKRNMYLLRDSTEEEIDYIDENTKYNY</sequence>
<dbReference type="SUPFAM" id="SSF48452">
    <property type="entry name" value="TPR-like"/>
    <property type="match status" value="1"/>
</dbReference>
<dbReference type="InterPro" id="IPR010323">
    <property type="entry name" value="DUF924"/>
</dbReference>
<dbReference type="InterPro" id="IPR011990">
    <property type="entry name" value="TPR-like_helical_dom_sf"/>
</dbReference>
<accession>A0A6C0EIS4</accession>
<name>A0A6C0EIS4_9ZZZZ</name>
<protein>
    <recommendedName>
        <fullName evidence="2">DUF924 domain-containing protein</fullName>
    </recommendedName>
</protein>
<proteinExistence type="predicted"/>
<dbReference type="EMBL" id="MN738865">
    <property type="protein sequence ID" value="QHT28908.1"/>
    <property type="molecule type" value="Genomic_DNA"/>
</dbReference>
<organism evidence="1">
    <name type="scientific">viral metagenome</name>
    <dbReference type="NCBI Taxonomy" id="1070528"/>
    <lineage>
        <taxon>unclassified sequences</taxon>
        <taxon>metagenomes</taxon>
        <taxon>organismal metagenomes</taxon>
    </lineage>
</organism>
<dbReference type="Pfam" id="PF06041">
    <property type="entry name" value="DUF924"/>
    <property type="match status" value="1"/>
</dbReference>
<reference evidence="1" key="1">
    <citation type="journal article" date="2020" name="Nature">
        <title>Giant virus diversity and host interactions through global metagenomics.</title>
        <authorList>
            <person name="Schulz F."/>
            <person name="Roux S."/>
            <person name="Paez-Espino D."/>
            <person name="Jungbluth S."/>
            <person name="Walsh D.A."/>
            <person name="Denef V.J."/>
            <person name="McMahon K.D."/>
            <person name="Konstantinidis K.T."/>
            <person name="Eloe-Fadrosh E.A."/>
            <person name="Kyrpides N.C."/>
            <person name="Woyke T."/>
        </authorList>
    </citation>
    <scope>NUCLEOTIDE SEQUENCE</scope>
    <source>
        <strain evidence="1">GVMAG-M-3300001351-8</strain>
    </source>
</reference>
<dbReference type="Gene3D" id="1.20.58.320">
    <property type="entry name" value="TPR-like"/>
    <property type="match status" value="1"/>
</dbReference>